<name>A0A3B1CF10_9ZZZZ</name>
<evidence type="ECO:0000313" key="2">
    <source>
        <dbReference type="EMBL" id="VAX22644.1"/>
    </source>
</evidence>
<gene>
    <name evidence="2" type="ORF">MNBD_NITROSPINAE03-1476</name>
</gene>
<evidence type="ECO:0000259" key="1">
    <source>
        <dbReference type="Pfam" id="PF04015"/>
    </source>
</evidence>
<organism evidence="2">
    <name type="scientific">hydrothermal vent metagenome</name>
    <dbReference type="NCBI Taxonomy" id="652676"/>
    <lineage>
        <taxon>unclassified sequences</taxon>
        <taxon>metagenomes</taxon>
        <taxon>ecological metagenomes</taxon>
    </lineage>
</organism>
<dbReference type="EMBL" id="UOGB01000246">
    <property type="protein sequence ID" value="VAX22644.1"/>
    <property type="molecule type" value="Genomic_DNA"/>
</dbReference>
<feature type="domain" description="DUF362" evidence="1">
    <location>
        <begin position="45"/>
        <end position="239"/>
    </location>
</feature>
<protein>
    <recommendedName>
        <fullName evidence="1">DUF362 domain-containing protein</fullName>
    </recommendedName>
</protein>
<accession>A0A3B1CF10</accession>
<dbReference type="Pfam" id="PF04015">
    <property type="entry name" value="DUF362"/>
    <property type="match status" value="1"/>
</dbReference>
<proteinExistence type="predicted"/>
<reference evidence="2" key="1">
    <citation type="submission" date="2018-06" db="EMBL/GenBank/DDBJ databases">
        <authorList>
            <person name="Zhirakovskaya E."/>
        </authorList>
    </citation>
    <scope>NUCLEOTIDE SEQUENCE</scope>
</reference>
<dbReference type="InterPro" id="IPR007160">
    <property type="entry name" value="DUF362"/>
</dbReference>
<dbReference type="AlphaFoldDB" id="A0A3B1CF10"/>
<sequence length="312" mass="33491">MTGSDLGSKSVALVHAGDYDRDILANALDKTLASISFEVPRRAKVLVKPNWISIKNARLSCTHPQFIRAVCQYFLDRGAKVTVGDSPAFGSALKVAQKSGAMEALADLNVPIIDFKSGPKLDLSFGKSVRLARQPAEADLIVNLPKLKAHIQVGVTAGVKNFFGCVVGIKKALIHSKYGDVKNHFESVVTEVMQALQPSVTILDGIEAMSKTGPVDGEPVRMNIVAASKNPVALDTAIYSLLEMSPSSLPLWREAKARHLPGADLEEIVFSLGKLDQFDASGFTPPASLAPLTFSPPKVALGALKRLWRRIA</sequence>